<evidence type="ECO:0000313" key="4">
    <source>
        <dbReference type="EMBL" id="EGS20034.1"/>
    </source>
</evidence>
<dbReference type="PANTHER" id="PTHR47190">
    <property type="entry name" value="DEHYDROGENASE, PUTATIVE-RELATED"/>
    <property type="match status" value="1"/>
</dbReference>
<feature type="signal peptide" evidence="2">
    <location>
        <begin position="1"/>
        <end position="21"/>
    </location>
</feature>
<keyword evidence="2" id="KW-0732">Signal</keyword>
<dbReference type="KEGG" id="cthr:CTHT_0045320"/>
<dbReference type="InterPro" id="IPR053208">
    <property type="entry name" value="GMC_Oxidoreductase_CD"/>
</dbReference>
<dbReference type="eggNOG" id="ENOG502TCKE">
    <property type="taxonomic scope" value="Eukaryota"/>
</dbReference>
<sequence length="359" mass="38369">MRLPHALTVLLLASLPTKVLSQAGGQGTVMLYTDPDTGIPFYGYVVPGGYRFGIVMPEKPTSDFIMQLTAPLLEKGHGWVGVSMGASMKGSLLLITWPNGNDVITSARLATGYTSSSVIPYSKTSFSKHNTISLAPLPTGTYANSTHLVSTFLCTGCIHPKLSFSTDWAYDSSYSGEHYFSLAYSSMPVDEPEKEDTILSSHKGDGAKGWYAGFNLGLGNAKNRAFEKFLDLVDSQLKGERRTSVSNEGGYSKPTGTGTGPITPTATGRVVGNYTASLATFRTTPPAFTITSASTETEKVYAGIATGTEAIVTTKTADPWVHETQTPTQPSTVHAKIDPFWAWMTALAVGVYVLQAFSN</sequence>
<keyword evidence="5" id="KW-1185">Reference proteome</keyword>
<dbReference type="SUPFAM" id="SSF49344">
    <property type="entry name" value="CBD9-like"/>
    <property type="match status" value="1"/>
</dbReference>
<dbReference type="Pfam" id="PF16010">
    <property type="entry name" value="CDH-cyt"/>
    <property type="match status" value="1"/>
</dbReference>
<dbReference type="HOGENOM" id="CLU_771600_0_0_1"/>
<feature type="compositionally biased region" description="Low complexity" evidence="1">
    <location>
        <begin position="254"/>
        <end position="266"/>
    </location>
</feature>
<evidence type="ECO:0000313" key="5">
    <source>
        <dbReference type="Proteomes" id="UP000008066"/>
    </source>
</evidence>
<protein>
    <recommendedName>
        <fullName evidence="3">Cellobiose dehydrogenase-like cytochrome domain-containing protein</fullName>
    </recommendedName>
</protein>
<dbReference type="CDD" id="cd09630">
    <property type="entry name" value="CDH_like_cytochrome"/>
    <property type="match status" value="1"/>
</dbReference>
<dbReference type="InterPro" id="IPR015920">
    <property type="entry name" value="Cellobiose_DH-like_cyt"/>
</dbReference>
<dbReference type="OMA" id="WAYDSSY"/>
<evidence type="ECO:0000259" key="3">
    <source>
        <dbReference type="Pfam" id="PF16010"/>
    </source>
</evidence>
<proteinExistence type="predicted"/>
<gene>
    <name evidence="4" type="ORF">CTHT_0045320</name>
</gene>
<accession>G0S9C3</accession>
<organism evidence="5">
    <name type="scientific">Chaetomium thermophilum (strain DSM 1495 / CBS 144.50 / IMI 039719)</name>
    <name type="common">Thermochaetoides thermophila</name>
    <dbReference type="NCBI Taxonomy" id="759272"/>
    <lineage>
        <taxon>Eukaryota</taxon>
        <taxon>Fungi</taxon>
        <taxon>Dikarya</taxon>
        <taxon>Ascomycota</taxon>
        <taxon>Pezizomycotina</taxon>
        <taxon>Sordariomycetes</taxon>
        <taxon>Sordariomycetidae</taxon>
        <taxon>Sordariales</taxon>
        <taxon>Chaetomiaceae</taxon>
        <taxon>Thermochaetoides</taxon>
    </lineage>
</organism>
<dbReference type="OrthoDB" id="4570493at2759"/>
<feature type="chain" id="PRO_5003408967" description="Cellobiose dehydrogenase-like cytochrome domain-containing protein" evidence="2">
    <location>
        <begin position="22"/>
        <end position="359"/>
    </location>
</feature>
<feature type="region of interest" description="Disordered" evidence="1">
    <location>
        <begin position="241"/>
        <end position="266"/>
    </location>
</feature>
<dbReference type="Proteomes" id="UP000008066">
    <property type="component" value="Unassembled WGS sequence"/>
</dbReference>
<evidence type="ECO:0000256" key="1">
    <source>
        <dbReference type="SAM" id="MobiDB-lite"/>
    </source>
</evidence>
<dbReference type="AlphaFoldDB" id="G0S9C3"/>
<name>G0S9C3_CHATD</name>
<dbReference type="Gene3D" id="2.60.40.1210">
    <property type="entry name" value="Cellobiose dehydrogenase, cytochrome domain"/>
    <property type="match status" value="1"/>
</dbReference>
<reference evidence="4 5" key="1">
    <citation type="journal article" date="2011" name="Cell">
        <title>Insight into structure and assembly of the nuclear pore complex by utilizing the genome of a eukaryotic thermophile.</title>
        <authorList>
            <person name="Amlacher S."/>
            <person name="Sarges P."/>
            <person name="Flemming D."/>
            <person name="van Noort V."/>
            <person name="Kunze R."/>
            <person name="Devos D.P."/>
            <person name="Arumugam M."/>
            <person name="Bork P."/>
            <person name="Hurt E."/>
        </authorList>
    </citation>
    <scope>NUCLEOTIDE SEQUENCE [LARGE SCALE GENOMIC DNA]</scope>
    <source>
        <strain evidence="5">DSM 1495 / CBS 144.50 / IMI 039719</strain>
    </source>
</reference>
<feature type="domain" description="Cellobiose dehydrogenase-like cytochrome" evidence="3">
    <location>
        <begin position="32"/>
        <end position="227"/>
    </location>
</feature>
<evidence type="ECO:0000256" key="2">
    <source>
        <dbReference type="SAM" id="SignalP"/>
    </source>
</evidence>
<dbReference type="GeneID" id="18258570"/>
<dbReference type="EMBL" id="GL988043">
    <property type="protein sequence ID" value="EGS20034.1"/>
    <property type="molecule type" value="Genomic_DNA"/>
</dbReference>
<dbReference type="PANTHER" id="PTHR47190:SF1">
    <property type="entry name" value="GLUCOSE-METHANOL-CHOLINE OXIDOREDUCTASE N-TERMINAL DOMAIN-CONTAINING PROTEIN"/>
    <property type="match status" value="1"/>
</dbReference>
<dbReference type="RefSeq" id="XP_006694919.1">
    <property type="nucleotide sequence ID" value="XM_006694856.1"/>
</dbReference>